<evidence type="ECO:0000256" key="2">
    <source>
        <dbReference type="ARBA" id="ARBA00023157"/>
    </source>
</evidence>
<organism evidence="5 6">
    <name type="scientific">Branchiostoma floridae</name>
    <name type="common">Florida lancelet</name>
    <name type="synonym">Amphioxus</name>
    <dbReference type="NCBI Taxonomy" id="7739"/>
    <lineage>
        <taxon>Eukaryota</taxon>
        <taxon>Metazoa</taxon>
        <taxon>Chordata</taxon>
        <taxon>Cephalochordata</taxon>
        <taxon>Leptocardii</taxon>
        <taxon>Amphioxiformes</taxon>
        <taxon>Branchiostomatidae</taxon>
        <taxon>Branchiostoma</taxon>
    </lineage>
</organism>
<dbReference type="FunFam" id="3.10.100.10:FF:000103">
    <property type="entry name" value="Uncharacterized protein"/>
    <property type="match status" value="1"/>
</dbReference>
<dbReference type="OMA" id="AVFSEIC"/>
<dbReference type="PROSITE" id="PS00615">
    <property type="entry name" value="C_TYPE_LECTIN_1"/>
    <property type="match status" value="1"/>
</dbReference>
<dbReference type="InterPro" id="IPR018378">
    <property type="entry name" value="C-type_lectin_CS"/>
</dbReference>
<dbReference type="SUPFAM" id="SSF56436">
    <property type="entry name" value="C-type lectin-like"/>
    <property type="match status" value="1"/>
</dbReference>
<feature type="domain" description="C-type lectin" evidence="4">
    <location>
        <begin position="46"/>
        <end position="165"/>
    </location>
</feature>
<reference evidence="5" key="1">
    <citation type="journal article" date="2020" name="Nat. Ecol. Evol.">
        <title>Deeply conserved synteny resolves early events in vertebrate evolution.</title>
        <authorList>
            <person name="Simakov O."/>
            <person name="Marletaz F."/>
            <person name="Yue J.X."/>
            <person name="O'Connell B."/>
            <person name="Jenkins J."/>
            <person name="Brandt A."/>
            <person name="Calef R."/>
            <person name="Tung C.H."/>
            <person name="Huang T.K."/>
            <person name="Schmutz J."/>
            <person name="Satoh N."/>
            <person name="Yu J.K."/>
            <person name="Putnam N.H."/>
            <person name="Green R.E."/>
            <person name="Rokhsar D.S."/>
        </authorList>
    </citation>
    <scope>NUCLEOTIDE SEQUENCE [LARGE SCALE GENOMIC DNA]</scope>
    <source>
        <strain evidence="5">S238N-H82</strain>
    </source>
</reference>
<dbReference type="Gene3D" id="3.10.100.10">
    <property type="entry name" value="Mannose-Binding Protein A, subunit A"/>
    <property type="match status" value="1"/>
</dbReference>
<keyword evidence="2" id="KW-1015">Disulfide bond</keyword>
<dbReference type="InterPro" id="IPR001304">
    <property type="entry name" value="C-type_lectin-like"/>
</dbReference>
<dbReference type="GeneID" id="118425120"/>
<accession>A0A9J7LW77</accession>
<keyword evidence="1" id="KW-0430">Lectin</keyword>
<evidence type="ECO:0000256" key="1">
    <source>
        <dbReference type="ARBA" id="ARBA00022734"/>
    </source>
</evidence>
<sequence length="171" mass="19268">MRQLSTTVDTLKRDLDKERSRTAGLEQRLYEMSKVPVSCPKGYAVFSEICYKAFNTRKTFSGAAAACREDGGTLAMPRDAETNGFLVSLYTSVSDQGNVWFGLHDLREEGSYEWEDGSALGTYNSWGPGEPNNHWDSEDCVHYYPIKSDKWNDAECNCQFCFTCQTVPGRP</sequence>
<protein>
    <submittedName>
        <fullName evidence="6">Perlucin-like protein</fullName>
    </submittedName>
</protein>
<gene>
    <name evidence="6" type="primary">LOC118425120</name>
</gene>
<dbReference type="KEGG" id="bfo:118425120"/>
<feature type="coiled-coil region" evidence="3">
    <location>
        <begin position="1"/>
        <end position="28"/>
    </location>
</feature>
<dbReference type="InterPro" id="IPR051663">
    <property type="entry name" value="CLec_Tetranectin-domain"/>
</dbReference>
<keyword evidence="3" id="KW-0175">Coiled coil</keyword>
<dbReference type="InterPro" id="IPR016187">
    <property type="entry name" value="CTDL_fold"/>
</dbReference>
<dbReference type="Pfam" id="PF00059">
    <property type="entry name" value="Lectin_C"/>
    <property type="match status" value="1"/>
</dbReference>
<dbReference type="PANTHER" id="PTHR22799:SF6">
    <property type="entry name" value="C-TYPE LECTIN DOMAIN FAMILY 4 MEMBER M-LIKE"/>
    <property type="match status" value="1"/>
</dbReference>
<dbReference type="GO" id="GO:0030246">
    <property type="term" value="F:carbohydrate binding"/>
    <property type="evidence" value="ECO:0007669"/>
    <property type="project" value="UniProtKB-KW"/>
</dbReference>
<dbReference type="CDD" id="cd00037">
    <property type="entry name" value="CLECT"/>
    <property type="match status" value="1"/>
</dbReference>
<name>A0A9J7LW77_BRAFL</name>
<dbReference type="PANTHER" id="PTHR22799">
    <property type="entry name" value="TETRANECTIN-RELATED"/>
    <property type="match status" value="1"/>
</dbReference>
<keyword evidence="5" id="KW-1185">Reference proteome</keyword>
<dbReference type="PROSITE" id="PS50041">
    <property type="entry name" value="C_TYPE_LECTIN_2"/>
    <property type="match status" value="1"/>
</dbReference>
<evidence type="ECO:0000313" key="6">
    <source>
        <dbReference type="RefSeq" id="XP_035689831.1"/>
    </source>
</evidence>
<dbReference type="InterPro" id="IPR016186">
    <property type="entry name" value="C-type_lectin-like/link_sf"/>
</dbReference>
<dbReference type="RefSeq" id="XP_035689831.1">
    <property type="nucleotide sequence ID" value="XM_035833938.1"/>
</dbReference>
<dbReference type="Proteomes" id="UP000001554">
    <property type="component" value="Chromosome 10"/>
</dbReference>
<dbReference type="SMART" id="SM00034">
    <property type="entry name" value="CLECT"/>
    <property type="match status" value="1"/>
</dbReference>
<evidence type="ECO:0000259" key="4">
    <source>
        <dbReference type="PROSITE" id="PS50041"/>
    </source>
</evidence>
<dbReference type="AlphaFoldDB" id="A0A9J7LW77"/>
<dbReference type="OrthoDB" id="8066719at2759"/>
<proteinExistence type="predicted"/>
<reference evidence="6" key="2">
    <citation type="submission" date="2025-08" db="UniProtKB">
        <authorList>
            <consortium name="RefSeq"/>
        </authorList>
    </citation>
    <scope>IDENTIFICATION</scope>
    <source>
        <strain evidence="6">S238N-H82</strain>
        <tissue evidence="6">Testes</tissue>
    </source>
</reference>
<evidence type="ECO:0000313" key="5">
    <source>
        <dbReference type="Proteomes" id="UP000001554"/>
    </source>
</evidence>
<evidence type="ECO:0000256" key="3">
    <source>
        <dbReference type="SAM" id="Coils"/>
    </source>
</evidence>